<name>A0A382RUL1_9ZZZZ</name>
<dbReference type="EMBL" id="UINC01124081">
    <property type="protein sequence ID" value="SVD00982.1"/>
    <property type="molecule type" value="Genomic_DNA"/>
</dbReference>
<evidence type="ECO:0000313" key="1">
    <source>
        <dbReference type="EMBL" id="SVD00982.1"/>
    </source>
</evidence>
<reference evidence="1" key="1">
    <citation type="submission" date="2018-05" db="EMBL/GenBank/DDBJ databases">
        <authorList>
            <person name="Lanie J.A."/>
            <person name="Ng W.-L."/>
            <person name="Kazmierczak K.M."/>
            <person name="Andrzejewski T.M."/>
            <person name="Davidsen T.M."/>
            <person name="Wayne K.J."/>
            <person name="Tettelin H."/>
            <person name="Glass J.I."/>
            <person name="Rusch D."/>
            <person name="Podicherti R."/>
            <person name="Tsui H.-C.T."/>
            <person name="Winkler M.E."/>
        </authorList>
    </citation>
    <scope>NUCLEOTIDE SEQUENCE</scope>
</reference>
<protein>
    <submittedName>
        <fullName evidence="1">Uncharacterized protein</fullName>
    </submittedName>
</protein>
<proteinExistence type="predicted"/>
<gene>
    <name evidence="1" type="ORF">METZ01_LOCUS353836</name>
</gene>
<feature type="non-terminal residue" evidence="1">
    <location>
        <position position="25"/>
    </location>
</feature>
<dbReference type="AlphaFoldDB" id="A0A382RUL1"/>
<organism evidence="1">
    <name type="scientific">marine metagenome</name>
    <dbReference type="NCBI Taxonomy" id="408172"/>
    <lineage>
        <taxon>unclassified sequences</taxon>
        <taxon>metagenomes</taxon>
        <taxon>ecological metagenomes</taxon>
    </lineage>
</organism>
<sequence length="25" mass="2806">MGLKMCYASLRWRNPDLPAALASLQ</sequence>
<accession>A0A382RUL1</accession>